<dbReference type="SUPFAM" id="SSF53822">
    <property type="entry name" value="Periplasmic binding protein-like I"/>
    <property type="match status" value="1"/>
</dbReference>
<evidence type="ECO:0000313" key="6">
    <source>
        <dbReference type="Proteomes" id="UP000438182"/>
    </source>
</evidence>
<keyword evidence="6" id="KW-1185">Reference proteome</keyword>
<dbReference type="CDD" id="cd01392">
    <property type="entry name" value="HTH_LacI"/>
    <property type="match status" value="1"/>
</dbReference>
<evidence type="ECO:0000256" key="2">
    <source>
        <dbReference type="ARBA" id="ARBA00023125"/>
    </source>
</evidence>
<proteinExistence type="predicted"/>
<protein>
    <submittedName>
        <fullName evidence="5">LacI family DNA-binding transcriptional regulator</fullName>
    </submittedName>
</protein>
<dbReference type="AlphaFoldDB" id="A0A6I4P1N1"/>
<accession>A0A6I4P1N1</accession>
<organism evidence="5 6">
    <name type="scientific">Agromyces seonyuensis</name>
    <dbReference type="NCBI Taxonomy" id="2662446"/>
    <lineage>
        <taxon>Bacteria</taxon>
        <taxon>Bacillati</taxon>
        <taxon>Actinomycetota</taxon>
        <taxon>Actinomycetes</taxon>
        <taxon>Micrococcales</taxon>
        <taxon>Microbacteriaceae</taxon>
        <taxon>Agromyces</taxon>
    </lineage>
</organism>
<comment type="caution">
    <text evidence="5">The sequence shown here is derived from an EMBL/GenBank/DDBJ whole genome shotgun (WGS) entry which is preliminary data.</text>
</comment>
<dbReference type="Gene3D" id="3.40.50.2300">
    <property type="match status" value="2"/>
</dbReference>
<reference evidence="5 6" key="1">
    <citation type="submission" date="2019-12" db="EMBL/GenBank/DDBJ databases">
        <authorList>
            <person name="Kim Y.S."/>
        </authorList>
    </citation>
    <scope>NUCLEOTIDE SEQUENCE [LARGE SCALE GENOMIC DNA]</scope>
    <source>
        <strain evidence="5 6">MMS17-SY077</strain>
    </source>
</reference>
<name>A0A6I4P1N1_9MICO</name>
<dbReference type="InterPro" id="IPR028082">
    <property type="entry name" value="Peripla_BP_I"/>
</dbReference>
<dbReference type="InterPro" id="IPR010982">
    <property type="entry name" value="Lambda_DNA-bd_dom_sf"/>
</dbReference>
<dbReference type="GO" id="GO:0003700">
    <property type="term" value="F:DNA-binding transcription factor activity"/>
    <property type="evidence" value="ECO:0007669"/>
    <property type="project" value="TreeGrafter"/>
</dbReference>
<dbReference type="SMART" id="SM00354">
    <property type="entry name" value="HTH_LACI"/>
    <property type="match status" value="1"/>
</dbReference>
<dbReference type="PANTHER" id="PTHR30146">
    <property type="entry name" value="LACI-RELATED TRANSCRIPTIONAL REPRESSOR"/>
    <property type="match status" value="1"/>
</dbReference>
<feature type="domain" description="HTH lacI-type" evidence="4">
    <location>
        <begin position="7"/>
        <end position="61"/>
    </location>
</feature>
<dbReference type="Pfam" id="PF00356">
    <property type="entry name" value="LacI"/>
    <property type="match status" value="1"/>
</dbReference>
<evidence type="ECO:0000256" key="3">
    <source>
        <dbReference type="ARBA" id="ARBA00023163"/>
    </source>
</evidence>
<dbReference type="SUPFAM" id="SSF47413">
    <property type="entry name" value="lambda repressor-like DNA-binding domains"/>
    <property type="match status" value="1"/>
</dbReference>
<keyword evidence="1" id="KW-0805">Transcription regulation</keyword>
<keyword evidence="2 5" id="KW-0238">DNA-binding</keyword>
<dbReference type="InterPro" id="IPR046335">
    <property type="entry name" value="LacI/GalR-like_sensor"/>
</dbReference>
<dbReference type="PROSITE" id="PS00356">
    <property type="entry name" value="HTH_LACI_1"/>
    <property type="match status" value="1"/>
</dbReference>
<evidence type="ECO:0000259" key="4">
    <source>
        <dbReference type="PROSITE" id="PS50932"/>
    </source>
</evidence>
<dbReference type="PANTHER" id="PTHR30146:SF109">
    <property type="entry name" value="HTH-TYPE TRANSCRIPTIONAL REGULATOR GALS"/>
    <property type="match status" value="1"/>
</dbReference>
<dbReference type="PROSITE" id="PS50932">
    <property type="entry name" value="HTH_LACI_2"/>
    <property type="match status" value="1"/>
</dbReference>
<dbReference type="RefSeq" id="WP_160422412.1">
    <property type="nucleotide sequence ID" value="NZ_WSTA01000002.1"/>
</dbReference>
<dbReference type="Gene3D" id="1.10.260.40">
    <property type="entry name" value="lambda repressor-like DNA-binding domains"/>
    <property type="match status" value="1"/>
</dbReference>
<sequence length="348" mass="36231">MAPTQGIGLAEVARVAGVSVATVSNALNRPEIVAVATRDRVFEAIRELDFVPNRAAATLRRGTNHLIALFVPEVANAFYSEIVSAVADEAARHDFVIGLCVTHDEPEREVFFANSLAEQRAAAAIVVPITADAPRLSQLRRVGTRLVLLDRIAANADGCSVGIDDVLGGELAVRHLLSSGAAAVTLVNGPHSVQQCADRHAGALRALAAAGLPASALHEIVVDAMTVDAGRRVGRQLAAGPNRPAVFCVNDQLAVGIIGGLREHGVDVPSQALVVGYGDQSLALDGPVPLTSVAQPTHQMGVEAVRCALAEVNEGAEHVHRTVQLRPRLVVRGSAPAIPEPGRGAPAR</sequence>
<evidence type="ECO:0000256" key="1">
    <source>
        <dbReference type="ARBA" id="ARBA00023015"/>
    </source>
</evidence>
<dbReference type="Proteomes" id="UP000438182">
    <property type="component" value="Unassembled WGS sequence"/>
</dbReference>
<dbReference type="InterPro" id="IPR000843">
    <property type="entry name" value="HTH_LacI"/>
</dbReference>
<dbReference type="GO" id="GO:0000976">
    <property type="term" value="F:transcription cis-regulatory region binding"/>
    <property type="evidence" value="ECO:0007669"/>
    <property type="project" value="TreeGrafter"/>
</dbReference>
<keyword evidence="3" id="KW-0804">Transcription</keyword>
<dbReference type="Pfam" id="PF13377">
    <property type="entry name" value="Peripla_BP_3"/>
    <property type="match status" value="1"/>
</dbReference>
<gene>
    <name evidence="5" type="ORF">GB864_00980</name>
</gene>
<dbReference type="EMBL" id="WSTA01000002">
    <property type="protein sequence ID" value="MWB97137.1"/>
    <property type="molecule type" value="Genomic_DNA"/>
</dbReference>
<evidence type="ECO:0000313" key="5">
    <source>
        <dbReference type="EMBL" id="MWB97137.1"/>
    </source>
</evidence>